<gene>
    <name evidence="1" type="ORF">MENTE1834_LOCUS34793</name>
</gene>
<protein>
    <submittedName>
        <fullName evidence="1">Uncharacterized protein</fullName>
    </submittedName>
</protein>
<organism evidence="1 2">
    <name type="scientific">Meloidogyne enterolobii</name>
    <name type="common">Root-knot nematode worm</name>
    <name type="synonym">Meloidogyne mayaguensis</name>
    <dbReference type="NCBI Taxonomy" id="390850"/>
    <lineage>
        <taxon>Eukaryota</taxon>
        <taxon>Metazoa</taxon>
        <taxon>Ecdysozoa</taxon>
        <taxon>Nematoda</taxon>
        <taxon>Chromadorea</taxon>
        <taxon>Rhabditida</taxon>
        <taxon>Tylenchina</taxon>
        <taxon>Tylenchomorpha</taxon>
        <taxon>Tylenchoidea</taxon>
        <taxon>Meloidogynidae</taxon>
        <taxon>Meloidogyninae</taxon>
        <taxon>Meloidogyne</taxon>
    </lineage>
</organism>
<reference evidence="1" key="1">
    <citation type="submission" date="2023-11" db="EMBL/GenBank/DDBJ databases">
        <authorList>
            <person name="Poullet M."/>
        </authorList>
    </citation>
    <scope>NUCLEOTIDE SEQUENCE</scope>
    <source>
        <strain evidence="1">E1834</strain>
    </source>
</reference>
<name>A0ACB1AB03_MELEN</name>
<sequence length="607" mass="70086">MLIALGLDNRKYYEQQFENLFLRETAEFYRRSSQKFLAENSACVYIHKVNECLVEEVQRAERYLDKITEAKVIEVLNDELIAKNMVTIVEMENSGLIYMLLNERIQDLRCLYKLLKRVPNGTKTMTSTMSRYLRDKGAAIVSQNTAQQQQQVEGSGENIAGGGANPVMFIQSLIELKDQFDRFLQEAFNDDRDFKNCIQSDFEHFLNISQKAPEFLSLYIDDKLKKGLRSLNEGEVEVVLDKALVLFRFLLEKDVFEKYYKQHLAKRLLLQKSLSDDAEKSMISKLKTECGCQFTSKIEGMFRDMELSSTIMNDYKEKDSIDLTVRVLTSVFWPIDNQVAMCTLPQSAEQVFRQFEQFYLGKHNGRKITLNPGLGHADVKAIFFVNGASKGDLNRRNTAGGDDDLASQQESEAPGSSSSMLVSSSNKNPPHPVIIRRREEQKILTVTTYQMCLLMRFNINEKMTFELKRCLQSLAMGKQSQRILCRKGGGKDIEANDEFSVNDGFTSKLTRIKVQMVSVRSETEPERKETRSRVDDDRKHEIEAAIVRVMKARKKLLHNDLVTEVTNQLKTRFMPDPILIKTRVESLIEREYLERDKYNIKMYIYLA</sequence>
<dbReference type="Proteomes" id="UP001497535">
    <property type="component" value="Unassembled WGS sequence"/>
</dbReference>
<proteinExistence type="predicted"/>
<evidence type="ECO:0000313" key="2">
    <source>
        <dbReference type="Proteomes" id="UP001497535"/>
    </source>
</evidence>
<dbReference type="EMBL" id="CAVMJV010000064">
    <property type="protein sequence ID" value="CAK5087250.1"/>
    <property type="molecule type" value="Genomic_DNA"/>
</dbReference>
<accession>A0ACB1AB03</accession>
<comment type="caution">
    <text evidence="1">The sequence shown here is derived from an EMBL/GenBank/DDBJ whole genome shotgun (WGS) entry which is preliminary data.</text>
</comment>
<evidence type="ECO:0000313" key="1">
    <source>
        <dbReference type="EMBL" id="CAK5087250.1"/>
    </source>
</evidence>
<keyword evidence="2" id="KW-1185">Reference proteome</keyword>